<proteinExistence type="predicted"/>
<keyword evidence="1" id="KW-0472">Membrane</keyword>
<accession>A0A6S7CC99</accession>
<protein>
    <submittedName>
        <fullName evidence="2">Uncharacterized protein</fullName>
    </submittedName>
</protein>
<dbReference type="RefSeq" id="WP_175147787.1">
    <property type="nucleotide sequence ID" value="NZ_CADIKK010000001.1"/>
</dbReference>
<gene>
    <name evidence="2" type="ORF">LMG28614_00300</name>
</gene>
<evidence type="ECO:0000313" key="2">
    <source>
        <dbReference type="EMBL" id="CAB3776865.1"/>
    </source>
</evidence>
<keyword evidence="1" id="KW-1133">Transmembrane helix</keyword>
<keyword evidence="3" id="KW-1185">Reference proteome</keyword>
<dbReference type="EMBL" id="CADIKK010000001">
    <property type="protein sequence ID" value="CAB3776865.1"/>
    <property type="molecule type" value="Genomic_DNA"/>
</dbReference>
<feature type="transmembrane region" description="Helical" evidence="1">
    <location>
        <begin position="6"/>
        <end position="28"/>
    </location>
</feature>
<name>A0A6S7CC99_9BURK</name>
<evidence type="ECO:0000256" key="1">
    <source>
        <dbReference type="SAM" id="Phobius"/>
    </source>
</evidence>
<keyword evidence="1" id="KW-0812">Transmembrane</keyword>
<sequence>MDANLYLLLFFVAMIVLSLVGLGLSFLIPGDDVADRPSVVRRSEPAATVVVRAPSCRYRVHAGRREHFPDAAGGQRSRMNKS</sequence>
<evidence type="ECO:0000313" key="3">
    <source>
        <dbReference type="Proteomes" id="UP000494365"/>
    </source>
</evidence>
<dbReference type="AlphaFoldDB" id="A0A6S7CC99"/>
<reference evidence="2 3" key="1">
    <citation type="submission" date="2020-04" db="EMBL/GenBank/DDBJ databases">
        <authorList>
            <person name="De Canck E."/>
        </authorList>
    </citation>
    <scope>NUCLEOTIDE SEQUENCE [LARGE SCALE GENOMIC DNA]</scope>
    <source>
        <strain evidence="2 3">LMG 28614</strain>
    </source>
</reference>
<organism evidence="2 3">
    <name type="scientific">Paraburkholderia ultramafica</name>
    <dbReference type="NCBI Taxonomy" id="1544867"/>
    <lineage>
        <taxon>Bacteria</taxon>
        <taxon>Pseudomonadati</taxon>
        <taxon>Pseudomonadota</taxon>
        <taxon>Betaproteobacteria</taxon>
        <taxon>Burkholderiales</taxon>
        <taxon>Burkholderiaceae</taxon>
        <taxon>Paraburkholderia</taxon>
    </lineage>
</organism>
<dbReference type="Proteomes" id="UP000494365">
    <property type="component" value="Unassembled WGS sequence"/>
</dbReference>